<organism evidence="2 3">
    <name type="scientific">Billgrantia gudaonensis</name>
    <dbReference type="NCBI Taxonomy" id="376427"/>
    <lineage>
        <taxon>Bacteria</taxon>
        <taxon>Pseudomonadati</taxon>
        <taxon>Pseudomonadota</taxon>
        <taxon>Gammaproteobacteria</taxon>
        <taxon>Oceanospirillales</taxon>
        <taxon>Halomonadaceae</taxon>
        <taxon>Billgrantia</taxon>
    </lineage>
</organism>
<name>A0A1G8ZRH6_9GAMM</name>
<evidence type="ECO:0000313" key="2">
    <source>
        <dbReference type="EMBL" id="SDK17651.1"/>
    </source>
</evidence>
<keyword evidence="1" id="KW-0472">Membrane</keyword>
<gene>
    <name evidence="2" type="ORF">SAMN04487954_112103</name>
</gene>
<feature type="transmembrane region" description="Helical" evidence="1">
    <location>
        <begin position="53"/>
        <end position="70"/>
    </location>
</feature>
<keyword evidence="1" id="KW-1133">Transmembrane helix</keyword>
<evidence type="ECO:0000313" key="3">
    <source>
        <dbReference type="Proteomes" id="UP000198525"/>
    </source>
</evidence>
<feature type="transmembrane region" description="Helical" evidence="1">
    <location>
        <begin position="14"/>
        <end position="33"/>
    </location>
</feature>
<evidence type="ECO:0000256" key="1">
    <source>
        <dbReference type="SAM" id="Phobius"/>
    </source>
</evidence>
<dbReference type="Proteomes" id="UP000198525">
    <property type="component" value="Unassembled WGS sequence"/>
</dbReference>
<feature type="transmembrane region" description="Helical" evidence="1">
    <location>
        <begin position="77"/>
        <end position="98"/>
    </location>
</feature>
<protein>
    <submittedName>
        <fullName evidence="2">Uncharacterized protein</fullName>
    </submittedName>
</protein>
<dbReference type="RefSeq" id="WP_089687300.1">
    <property type="nucleotide sequence ID" value="NZ_FNES01000012.1"/>
</dbReference>
<reference evidence="2 3" key="1">
    <citation type="submission" date="2016-10" db="EMBL/GenBank/DDBJ databases">
        <authorList>
            <person name="de Groot N.N."/>
        </authorList>
    </citation>
    <scope>NUCLEOTIDE SEQUENCE [LARGE SCALE GENOMIC DNA]</scope>
    <source>
        <strain evidence="2 3">CGMCC 1.6133</strain>
    </source>
</reference>
<dbReference type="EMBL" id="FNES01000012">
    <property type="protein sequence ID" value="SDK17651.1"/>
    <property type="molecule type" value="Genomic_DNA"/>
</dbReference>
<accession>A0A1G8ZRH6</accession>
<keyword evidence="1" id="KW-0812">Transmembrane</keyword>
<dbReference type="AlphaFoldDB" id="A0A1G8ZRH6"/>
<proteinExistence type="predicted"/>
<sequence>MQTSHDAFRTFRRVMFAGIALNVLLGLWLWWWPEDFLALIRADMAAPPTWPRYAGLAMLAMGLLYLPAALAPLHNRLVALLSILLRGCFALFFLFASGLLWLPALYEAVLAVLQGVAFWRGWRADLMAKP</sequence>
<dbReference type="STRING" id="376427.SAMN04487954_112103"/>
<keyword evidence="3" id="KW-1185">Reference proteome</keyword>